<sequence>MAPGTVGSLMAFLFVPLIDRYRLYFAIGLFIMFFLTIYTINVYCGDRDVEGDPKEVIIDEIIAQCAVFLCLHTMNKGTMVYLALSFLIFRFFDIVKPFPISWCDQNIKGGFGVNFDDILAAFFTVILIYFL</sequence>
<keyword evidence="1" id="KW-0378">Hydrolase</keyword>
<dbReference type="STRING" id="1401685.P857_866"/>
<dbReference type="PIRSF" id="PIRSF006162">
    <property type="entry name" value="PgpA"/>
    <property type="match status" value="1"/>
</dbReference>
<dbReference type="GO" id="GO:0009395">
    <property type="term" value="P:phospholipid catabolic process"/>
    <property type="evidence" value="ECO:0007669"/>
    <property type="project" value="UniProtKB-KW"/>
</dbReference>
<evidence type="ECO:0000256" key="1">
    <source>
        <dbReference type="PIRNR" id="PIRNR006162"/>
    </source>
</evidence>
<dbReference type="AlphaFoldDB" id="W2V0U1"/>
<dbReference type="PANTHER" id="PTHR36305">
    <property type="entry name" value="PHOSPHATIDYLGLYCEROPHOSPHATASE A"/>
    <property type="match status" value="1"/>
</dbReference>
<dbReference type="EC" id="3.1.3.27" evidence="1"/>
<comment type="caution">
    <text evidence="4">The sequence shown here is derived from an EMBL/GenBank/DDBJ whole genome shotgun (WGS) entry which is preliminary data.</text>
</comment>
<evidence type="ECO:0000256" key="2">
    <source>
        <dbReference type="SAM" id="Phobius"/>
    </source>
</evidence>
<feature type="transmembrane region" description="Helical" evidence="2">
    <location>
        <begin position="23"/>
        <end position="44"/>
    </location>
</feature>
<keyword evidence="1 2" id="KW-0812">Transmembrane</keyword>
<comment type="pathway">
    <text evidence="1">Phospholipid metabolism; phosphatidylglycerol biosynthesis; phosphatidylglycerol from CDP-diacylglycerol: step 2/2.</text>
</comment>
<keyword evidence="1" id="KW-1208">Phospholipid metabolism</keyword>
<keyword evidence="1" id="KW-0442">Lipid degradation</keyword>
<keyword evidence="1" id="KW-0460">Magnesium</keyword>
<keyword evidence="1" id="KW-1003">Cell membrane</keyword>
<dbReference type="PATRIC" id="fig|1401685.3.peg.100"/>
<evidence type="ECO:0000313" key="4">
    <source>
        <dbReference type="EMBL" id="ETO91695.1"/>
    </source>
</evidence>
<dbReference type="GO" id="GO:0046872">
    <property type="term" value="F:metal ion binding"/>
    <property type="evidence" value="ECO:0007669"/>
    <property type="project" value="UniProtKB-KW"/>
</dbReference>
<organism evidence="4 5">
    <name type="scientific">Candidatus Xenolissoclinum pacificiensis L6</name>
    <dbReference type="NCBI Taxonomy" id="1401685"/>
    <lineage>
        <taxon>Bacteria</taxon>
        <taxon>Pseudomonadati</taxon>
        <taxon>Pseudomonadota</taxon>
        <taxon>Alphaproteobacteria</taxon>
        <taxon>Rickettsiales</taxon>
        <taxon>Anaplasmataceae</taxon>
        <taxon>Candidatus Xenolissoclinum</taxon>
    </lineage>
</organism>
<dbReference type="UniPathway" id="UPA00084">
    <property type="reaction ID" value="UER00504"/>
</dbReference>
<comment type="cofactor">
    <cofactor evidence="1">
        <name>Mg(2+)</name>
        <dbReference type="ChEBI" id="CHEBI:18420"/>
    </cofactor>
</comment>
<accession>W2V0U1</accession>
<dbReference type="InterPro" id="IPR036681">
    <property type="entry name" value="PgpA-like_sf"/>
</dbReference>
<gene>
    <name evidence="4" type="primary">pgpA</name>
    <name evidence="4" type="ORF">P857_866</name>
</gene>
<protein>
    <recommendedName>
        <fullName evidence="1">Phosphatidylglycerophosphatase A</fullName>
        <ecNumber evidence="1">3.1.3.27</ecNumber>
    </recommendedName>
    <alternativeName>
        <fullName evidence="1">Phosphatidylglycerolphosphate phosphatase A</fullName>
    </alternativeName>
</protein>
<keyword evidence="1 2" id="KW-0472">Membrane</keyword>
<dbReference type="GO" id="GO:0008962">
    <property type="term" value="F:phosphatidylglycerophosphatase activity"/>
    <property type="evidence" value="ECO:0007669"/>
    <property type="project" value="UniProtKB-EC"/>
</dbReference>
<dbReference type="Proteomes" id="UP000018951">
    <property type="component" value="Unassembled WGS sequence"/>
</dbReference>
<keyword evidence="5" id="KW-1185">Reference proteome</keyword>
<name>W2V0U1_9RICK</name>
<dbReference type="Pfam" id="PF04608">
    <property type="entry name" value="PgpA"/>
    <property type="match status" value="1"/>
</dbReference>
<comment type="function">
    <text evidence="1">Lipid phosphatase which dephosphorylates phosphatidylglycerophosphate (PGP) to phosphatidylglycerol (PG).</text>
</comment>
<dbReference type="GO" id="GO:0006655">
    <property type="term" value="P:phosphatidylglycerol biosynthetic process"/>
    <property type="evidence" value="ECO:0007669"/>
    <property type="project" value="UniProtKB-UniPathway"/>
</dbReference>
<dbReference type="CDD" id="cd06971">
    <property type="entry name" value="PgpA"/>
    <property type="match status" value="1"/>
</dbReference>
<dbReference type="PANTHER" id="PTHR36305:SF1">
    <property type="entry name" value="PHOSPHATIDYLGLYCEROPHOSPHATASE A"/>
    <property type="match status" value="1"/>
</dbReference>
<evidence type="ECO:0000313" key="5">
    <source>
        <dbReference type="Proteomes" id="UP000018951"/>
    </source>
</evidence>
<keyword evidence="1" id="KW-0443">Lipid metabolism</keyword>
<evidence type="ECO:0000259" key="3">
    <source>
        <dbReference type="Pfam" id="PF04608"/>
    </source>
</evidence>
<dbReference type="InterPro" id="IPR026037">
    <property type="entry name" value="PgpA"/>
</dbReference>
<keyword evidence="1" id="KW-0997">Cell inner membrane</keyword>
<comment type="catalytic activity">
    <reaction evidence="1">
        <text>a 1,2-diacyl-sn-glycero-3-phospho-(1'-sn-glycero-3'-phosphate) + H2O = a 1,2-diacyl-sn-glycero-3-phospho-(1'-sn-glycerol) + phosphate</text>
        <dbReference type="Rhea" id="RHEA:33751"/>
        <dbReference type="ChEBI" id="CHEBI:15377"/>
        <dbReference type="ChEBI" id="CHEBI:43474"/>
        <dbReference type="ChEBI" id="CHEBI:60110"/>
        <dbReference type="ChEBI" id="CHEBI:64716"/>
        <dbReference type="EC" id="3.1.3.27"/>
    </reaction>
</comment>
<dbReference type="GO" id="GO:0005886">
    <property type="term" value="C:plasma membrane"/>
    <property type="evidence" value="ECO:0007669"/>
    <property type="project" value="UniProtKB-SubCell"/>
</dbReference>
<feature type="domain" description="YutG/PgpA" evidence="3">
    <location>
        <begin position="2"/>
        <end position="130"/>
    </location>
</feature>
<comment type="subcellular location">
    <subcellularLocation>
        <location evidence="1">Cell inner membrane</location>
        <topology evidence="1">Multi-pass membrane protein</topology>
    </subcellularLocation>
</comment>
<keyword evidence="1" id="KW-0479">Metal-binding</keyword>
<feature type="transmembrane region" description="Helical" evidence="2">
    <location>
        <begin position="111"/>
        <end position="130"/>
    </location>
</feature>
<keyword evidence="1" id="KW-0595">Phospholipid degradation</keyword>
<dbReference type="SUPFAM" id="SSF101307">
    <property type="entry name" value="YutG-like"/>
    <property type="match status" value="1"/>
</dbReference>
<dbReference type="EMBL" id="AXCJ01000001">
    <property type="protein sequence ID" value="ETO91695.1"/>
    <property type="molecule type" value="Genomic_DNA"/>
</dbReference>
<keyword evidence="2" id="KW-1133">Transmembrane helix</keyword>
<reference evidence="4 5" key="1">
    <citation type="journal article" date="2013" name="PLoS ONE">
        <title>Bacterial endosymbiosis in a chordate host: long-term co-evolution and conservation of secondary metabolism.</title>
        <authorList>
            <person name="Kwan J.C."/>
            <person name="Schmidt E.W."/>
        </authorList>
    </citation>
    <scope>NUCLEOTIDE SEQUENCE [LARGE SCALE GENOMIC DNA]</scope>
    <source>
        <strain evidence="5">L6</strain>
    </source>
</reference>
<proteinExistence type="predicted"/>
<dbReference type="InterPro" id="IPR007686">
    <property type="entry name" value="YutG/PgpA"/>
</dbReference>